<reference evidence="3 4" key="1">
    <citation type="submission" date="2024-07" db="EMBL/GenBank/DDBJ databases">
        <authorList>
            <person name="Akdeniz Z."/>
        </authorList>
    </citation>
    <scope>NUCLEOTIDE SEQUENCE [LARGE SCALE GENOMIC DNA]</scope>
</reference>
<evidence type="ECO:0000313" key="4">
    <source>
        <dbReference type="Proteomes" id="UP001642409"/>
    </source>
</evidence>
<organism evidence="3 4">
    <name type="scientific">Hexamita inflata</name>
    <dbReference type="NCBI Taxonomy" id="28002"/>
    <lineage>
        <taxon>Eukaryota</taxon>
        <taxon>Metamonada</taxon>
        <taxon>Diplomonadida</taxon>
        <taxon>Hexamitidae</taxon>
        <taxon>Hexamitinae</taxon>
        <taxon>Hexamita</taxon>
    </lineage>
</organism>
<dbReference type="Proteomes" id="UP001642409">
    <property type="component" value="Unassembled WGS sequence"/>
</dbReference>
<name>A0ABP1HDD5_9EUKA</name>
<keyword evidence="2" id="KW-0812">Transmembrane</keyword>
<keyword evidence="4" id="KW-1185">Reference proteome</keyword>
<dbReference type="EMBL" id="CAXDID020000028">
    <property type="protein sequence ID" value="CAL5991791.1"/>
    <property type="molecule type" value="Genomic_DNA"/>
</dbReference>
<feature type="region of interest" description="Disordered" evidence="1">
    <location>
        <begin position="169"/>
        <end position="193"/>
    </location>
</feature>
<sequence length="193" mass="22289">MIILYSLQQCFENLTLSLDLDSLFSSNVSYNDQCDLDPESILNLEFKIQRTDFELKCDYSDVKLEQTVEMNCDCEETDGQCNKFKTKLQEQAENTNKENYVQGVVDSFNYTVKILLKDQVYIVIVEKKHEYVKLYYYIIIPIAGLIIIVCLVNAIKKCRNKKNKRNGNVTEIIQPNTPNRSTPRSTCEIGTAL</sequence>
<evidence type="ECO:0000313" key="3">
    <source>
        <dbReference type="EMBL" id="CAL5991791.1"/>
    </source>
</evidence>
<comment type="caution">
    <text evidence="3">The sequence shown here is derived from an EMBL/GenBank/DDBJ whole genome shotgun (WGS) entry which is preliminary data.</text>
</comment>
<evidence type="ECO:0000256" key="1">
    <source>
        <dbReference type="SAM" id="MobiDB-lite"/>
    </source>
</evidence>
<protein>
    <submittedName>
        <fullName evidence="3">Hypothetical_protein</fullName>
    </submittedName>
</protein>
<feature type="compositionally biased region" description="Polar residues" evidence="1">
    <location>
        <begin position="169"/>
        <end position="185"/>
    </location>
</feature>
<accession>A0ABP1HDD5</accession>
<gene>
    <name evidence="3" type="ORF">HINF_LOCUS12262</name>
</gene>
<keyword evidence="2" id="KW-1133">Transmembrane helix</keyword>
<feature type="transmembrane region" description="Helical" evidence="2">
    <location>
        <begin position="134"/>
        <end position="155"/>
    </location>
</feature>
<keyword evidence="2" id="KW-0472">Membrane</keyword>
<evidence type="ECO:0000256" key="2">
    <source>
        <dbReference type="SAM" id="Phobius"/>
    </source>
</evidence>
<proteinExistence type="predicted"/>